<dbReference type="Gene3D" id="4.10.240.10">
    <property type="entry name" value="Zn(2)-C6 fungal-type DNA-binding domain"/>
    <property type="match status" value="1"/>
</dbReference>
<evidence type="ECO:0000259" key="7">
    <source>
        <dbReference type="PROSITE" id="PS50048"/>
    </source>
</evidence>
<dbReference type="GO" id="GO:0005737">
    <property type="term" value="C:cytoplasm"/>
    <property type="evidence" value="ECO:0007669"/>
    <property type="project" value="UniProtKB-ARBA"/>
</dbReference>
<name>A0A165N806_EXIGL</name>
<evidence type="ECO:0000256" key="6">
    <source>
        <dbReference type="SAM" id="MobiDB-lite"/>
    </source>
</evidence>
<feature type="compositionally biased region" description="Basic residues" evidence="6">
    <location>
        <begin position="329"/>
        <end position="339"/>
    </location>
</feature>
<dbReference type="SUPFAM" id="SSF57701">
    <property type="entry name" value="Zn2/Cys6 DNA-binding domain"/>
    <property type="match status" value="1"/>
</dbReference>
<dbReference type="InterPro" id="IPR036390">
    <property type="entry name" value="WH_DNA-bd_sf"/>
</dbReference>
<dbReference type="GO" id="GO:0000981">
    <property type="term" value="F:DNA-binding transcription factor activity, RNA polymerase II-specific"/>
    <property type="evidence" value="ECO:0007669"/>
    <property type="project" value="InterPro"/>
</dbReference>
<feature type="domain" description="Zn(2)-C6 fungal-type" evidence="7">
    <location>
        <begin position="590"/>
        <end position="621"/>
    </location>
</feature>
<dbReference type="STRING" id="1314781.A0A165N806"/>
<comment type="similarity">
    <text evidence="2">Belongs to the eukaryotic RPC34/RPC39 RNA polymerase subunit family.</text>
</comment>
<dbReference type="InParanoid" id="A0A165N806"/>
<keyword evidence="9" id="KW-1185">Reference proteome</keyword>
<feature type="compositionally biased region" description="Acidic residues" evidence="6">
    <location>
        <begin position="260"/>
        <end position="269"/>
    </location>
</feature>
<dbReference type="SUPFAM" id="SSF46785">
    <property type="entry name" value="Winged helix' DNA-binding domain"/>
    <property type="match status" value="1"/>
</dbReference>
<accession>A0A165N806</accession>
<dbReference type="Gene3D" id="1.10.10.10">
    <property type="entry name" value="Winged helix-like DNA-binding domain superfamily/Winged helix DNA-binding domain"/>
    <property type="match status" value="1"/>
</dbReference>
<dbReference type="InterPro" id="IPR001138">
    <property type="entry name" value="Zn2Cys6_DnaBD"/>
</dbReference>
<dbReference type="InterPro" id="IPR007832">
    <property type="entry name" value="RNA_pol_Rpc34"/>
</dbReference>
<dbReference type="PROSITE" id="PS50048">
    <property type="entry name" value="ZN2_CY6_FUNGAL_2"/>
    <property type="match status" value="1"/>
</dbReference>
<dbReference type="InterPro" id="IPR036388">
    <property type="entry name" value="WH-like_DNA-bd_sf"/>
</dbReference>
<feature type="region of interest" description="Disordered" evidence="6">
    <location>
        <begin position="623"/>
        <end position="690"/>
    </location>
</feature>
<dbReference type="SMART" id="SM00066">
    <property type="entry name" value="GAL4"/>
    <property type="match status" value="1"/>
</dbReference>
<feature type="compositionally biased region" description="Basic and acidic residues" evidence="6">
    <location>
        <begin position="657"/>
        <end position="666"/>
    </location>
</feature>
<keyword evidence="4" id="KW-0804">Transcription</keyword>
<evidence type="ECO:0000256" key="4">
    <source>
        <dbReference type="ARBA" id="ARBA00023163"/>
    </source>
</evidence>
<feature type="region of interest" description="Disordered" evidence="6">
    <location>
        <begin position="260"/>
        <end position="429"/>
    </location>
</feature>
<dbReference type="PANTHER" id="PTHR12780">
    <property type="entry name" value="RNA POLYMERASE III DNA DIRECTED , 39KD SUBUNIT-RELATED"/>
    <property type="match status" value="1"/>
</dbReference>
<feature type="compositionally biased region" description="Acidic residues" evidence="6">
    <location>
        <begin position="405"/>
        <end position="415"/>
    </location>
</feature>
<sequence length="733" mass="82234">MSRPLNALEKRIHSECTSKANKIISQKEVDAVAPDAKPRVDAINFLLKAGMFVVLTDKNGTVSYRAVSKKELEVKKEISGDENIILQAIQAAKNEGIWTKHLKNTTNLHQTIITRTLKTLEQKGLIKPIKSVKNPTRKIYILSHLEPSVEVTGGPWYTDHELDTEFIRMLLSAALRFITDRSFPKTDDDEARPLFPISQAPTYPSATNILSFLMKSRITEIVLGLDDMESLLDVLVYDGLIERLPAFGGMSWSMTMLRDDDDDEDDDEGASSSKKKNGKKSKEKAKDKKRRRSKRSDDESSEDERPKKRSKKSKRDSDSDEDSDDDAPKKKKSKSKKKKAVSDDEESDEDDSPKKRKKKASSSSSKKRKRESSESPSDSEEEAGSSKRRSKKKRRARTPSSSESGSDDESDDDEGPVSRSGRKSADAHSSAAHVYRAIRSELVEPLQAFAQAPCTKCPQFEFCESTGPVNAKGCEYFGQWLAPMNRHPHLPRRAVAPPPHPPPPSHMLSMHPPRSQEFHPMGPPTTPRFQPQFAHHYSQPAPPSPSPQQQDMSIYYNQFPQVGYTFGAPQQAWEYVGAKPLAEETRSLRACAECRRRKVCCNTMPGMSSCERCIKQNIKCTPQPKYERPRKSTGGEGESGAASKSGPVRSGRRSHEHPHPYARDDGDFTAPRRASLGDEEALPRTRSKSKFFKTQPIVPIVLELQRSSSLPDIRFPHLPSHSQPNFERRASFA</sequence>
<comment type="subcellular location">
    <subcellularLocation>
        <location evidence="1">Nucleus</location>
    </subcellularLocation>
</comment>
<feature type="region of interest" description="Disordered" evidence="6">
    <location>
        <begin position="497"/>
        <end position="551"/>
    </location>
</feature>
<dbReference type="InterPro" id="IPR036864">
    <property type="entry name" value="Zn2-C6_fun-type_DNA-bd_sf"/>
</dbReference>
<gene>
    <name evidence="8" type="ORF">EXIGLDRAFT_745633</name>
</gene>
<dbReference type="Proteomes" id="UP000077266">
    <property type="component" value="Unassembled WGS sequence"/>
</dbReference>
<evidence type="ECO:0000256" key="3">
    <source>
        <dbReference type="ARBA" id="ARBA00022478"/>
    </source>
</evidence>
<evidence type="ECO:0000313" key="9">
    <source>
        <dbReference type="Proteomes" id="UP000077266"/>
    </source>
</evidence>
<dbReference type="Pfam" id="PF05158">
    <property type="entry name" value="RNA_pol_Rpc34"/>
    <property type="match status" value="1"/>
</dbReference>
<evidence type="ECO:0000313" key="8">
    <source>
        <dbReference type="EMBL" id="KZW00354.1"/>
    </source>
</evidence>
<dbReference type="GO" id="GO:0005654">
    <property type="term" value="C:nucleoplasm"/>
    <property type="evidence" value="ECO:0007669"/>
    <property type="project" value="UniProtKB-ARBA"/>
</dbReference>
<dbReference type="AlphaFoldDB" id="A0A165N806"/>
<protein>
    <recommendedName>
        <fullName evidence="7">Zn(2)-C6 fungal-type domain-containing protein</fullName>
    </recommendedName>
</protein>
<feature type="compositionally biased region" description="Basic residues" evidence="6">
    <location>
        <begin position="386"/>
        <end position="397"/>
    </location>
</feature>
<proteinExistence type="inferred from homology"/>
<evidence type="ECO:0000256" key="1">
    <source>
        <dbReference type="ARBA" id="ARBA00004123"/>
    </source>
</evidence>
<dbReference type="GO" id="GO:0005666">
    <property type="term" value="C:RNA polymerase III complex"/>
    <property type="evidence" value="ECO:0007669"/>
    <property type="project" value="InterPro"/>
</dbReference>
<dbReference type="InterPro" id="IPR016049">
    <property type="entry name" value="RNA_pol_Rpc34-like"/>
</dbReference>
<keyword evidence="3" id="KW-0240">DNA-directed RNA polymerase</keyword>
<evidence type="ECO:0000256" key="5">
    <source>
        <dbReference type="ARBA" id="ARBA00023242"/>
    </source>
</evidence>
<feature type="compositionally biased region" description="Basic residues" evidence="6">
    <location>
        <begin position="354"/>
        <end position="370"/>
    </location>
</feature>
<dbReference type="EMBL" id="KV425901">
    <property type="protein sequence ID" value="KZW00354.1"/>
    <property type="molecule type" value="Genomic_DNA"/>
</dbReference>
<reference evidence="8 9" key="1">
    <citation type="journal article" date="2016" name="Mol. Biol. Evol.">
        <title>Comparative Genomics of Early-Diverging Mushroom-Forming Fungi Provides Insights into the Origins of Lignocellulose Decay Capabilities.</title>
        <authorList>
            <person name="Nagy L.G."/>
            <person name="Riley R."/>
            <person name="Tritt A."/>
            <person name="Adam C."/>
            <person name="Daum C."/>
            <person name="Floudas D."/>
            <person name="Sun H."/>
            <person name="Yadav J.S."/>
            <person name="Pangilinan J."/>
            <person name="Larsson K.H."/>
            <person name="Matsuura K."/>
            <person name="Barry K."/>
            <person name="Labutti K."/>
            <person name="Kuo R."/>
            <person name="Ohm R.A."/>
            <person name="Bhattacharya S.S."/>
            <person name="Shirouzu T."/>
            <person name="Yoshinaga Y."/>
            <person name="Martin F.M."/>
            <person name="Grigoriev I.V."/>
            <person name="Hibbett D.S."/>
        </authorList>
    </citation>
    <scope>NUCLEOTIDE SEQUENCE [LARGE SCALE GENOMIC DNA]</scope>
    <source>
        <strain evidence="8 9">HHB12029</strain>
    </source>
</reference>
<dbReference type="GO" id="GO:0006383">
    <property type="term" value="P:transcription by RNA polymerase III"/>
    <property type="evidence" value="ECO:0007669"/>
    <property type="project" value="InterPro"/>
</dbReference>
<dbReference type="OrthoDB" id="613763at2759"/>
<feature type="compositionally biased region" description="Basic residues" evidence="6">
    <location>
        <begin position="273"/>
        <end position="294"/>
    </location>
</feature>
<dbReference type="PROSITE" id="PS00463">
    <property type="entry name" value="ZN2_CY6_FUNGAL_1"/>
    <property type="match status" value="1"/>
</dbReference>
<keyword evidence="5" id="KW-0539">Nucleus</keyword>
<feature type="region of interest" description="Disordered" evidence="6">
    <location>
        <begin position="711"/>
        <end position="733"/>
    </location>
</feature>
<dbReference type="FunFam" id="1.10.10.10:FF:000116">
    <property type="entry name" value="DNA-directed RNA polymerase III subunit RPC6"/>
    <property type="match status" value="1"/>
</dbReference>
<organism evidence="8 9">
    <name type="scientific">Exidia glandulosa HHB12029</name>
    <dbReference type="NCBI Taxonomy" id="1314781"/>
    <lineage>
        <taxon>Eukaryota</taxon>
        <taxon>Fungi</taxon>
        <taxon>Dikarya</taxon>
        <taxon>Basidiomycota</taxon>
        <taxon>Agaricomycotina</taxon>
        <taxon>Agaricomycetes</taxon>
        <taxon>Auriculariales</taxon>
        <taxon>Exidiaceae</taxon>
        <taxon>Exidia</taxon>
    </lineage>
</organism>
<feature type="compositionally biased region" description="Basic and acidic residues" evidence="6">
    <location>
        <begin position="295"/>
        <end position="306"/>
    </location>
</feature>
<dbReference type="GO" id="GO:0008270">
    <property type="term" value="F:zinc ion binding"/>
    <property type="evidence" value="ECO:0007669"/>
    <property type="project" value="InterPro"/>
</dbReference>
<evidence type="ECO:0000256" key="2">
    <source>
        <dbReference type="ARBA" id="ARBA00011038"/>
    </source>
</evidence>
<dbReference type="CDD" id="cd00067">
    <property type="entry name" value="GAL4"/>
    <property type="match status" value="1"/>
</dbReference>